<protein>
    <submittedName>
        <fullName evidence="4">Long chain acyl-CoA synthetase</fullName>
        <ecNumber evidence="4">6.2.1.3</ecNumber>
    </submittedName>
</protein>
<reference evidence="4 5" key="1">
    <citation type="journal article" date="2008" name="Nature">
        <title>The Phaeodactylum genome reveals the evolutionary history of diatom genomes.</title>
        <authorList>
            <person name="Bowler C."/>
            <person name="Allen A.E."/>
            <person name="Badger J.H."/>
            <person name="Grimwood J."/>
            <person name="Jabbari K."/>
            <person name="Kuo A."/>
            <person name="Maheswari U."/>
            <person name="Martens C."/>
            <person name="Maumus F."/>
            <person name="Otillar R.P."/>
            <person name="Rayko E."/>
            <person name="Salamov A."/>
            <person name="Vandepoele K."/>
            <person name="Beszteri B."/>
            <person name="Gruber A."/>
            <person name="Heijde M."/>
            <person name="Katinka M."/>
            <person name="Mock T."/>
            <person name="Valentin K."/>
            <person name="Verret F."/>
            <person name="Berges J.A."/>
            <person name="Brownlee C."/>
            <person name="Cadoret J.P."/>
            <person name="Chiovitti A."/>
            <person name="Choi C.J."/>
            <person name="Coesel S."/>
            <person name="De Martino A."/>
            <person name="Detter J.C."/>
            <person name="Durkin C."/>
            <person name="Falciatore A."/>
            <person name="Fournet J."/>
            <person name="Haruta M."/>
            <person name="Huysman M.J."/>
            <person name="Jenkins B.D."/>
            <person name="Jiroutova K."/>
            <person name="Jorgensen R.E."/>
            <person name="Joubert Y."/>
            <person name="Kaplan A."/>
            <person name="Kroger N."/>
            <person name="Kroth P.G."/>
            <person name="La Roche J."/>
            <person name="Lindquist E."/>
            <person name="Lommer M."/>
            <person name="Martin-Jezequel V."/>
            <person name="Lopez P.J."/>
            <person name="Lucas S."/>
            <person name="Mangogna M."/>
            <person name="McGinnis K."/>
            <person name="Medlin L.K."/>
            <person name="Montsant A."/>
            <person name="Oudot-Le Secq M.P."/>
            <person name="Napoli C."/>
            <person name="Obornik M."/>
            <person name="Parker M.S."/>
            <person name="Petit J.L."/>
            <person name="Porcel B.M."/>
            <person name="Poulsen N."/>
            <person name="Robison M."/>
            <person name="Rychlewski L."/>
            <person name="Rynearson T.A."/>
            <person name="Schmutz J."/>
            <person name="Shapiro H."/>
            <person name="Siaut M."/>
            <person name="Stanley M."/>
            <person name="Sussman M.R."/>
            <person name="Taylor A.R."/>
            <person name="Vardi A."/>
            <person name="von Dassow P."/>
            <person name="Vyverman W."/>
            <person name="Willis A."/>
            <person name="Wyrwicz L.S."/>
            <person name="Rokhsar D.S."/>
            <person name="Weissenbach J."/>
            <person name="Armbrust E.V."/>
            <person name="Green B.R."/>
            <person name="Van de Peer Y."/>
            <person name="Grigoriev I.V."/>
        </authorList>
    </citation>
    <scope>NUCLEOTIDE SEQUENCE [LARGE SCALE GENOMIC DNA]</scope>
    <source>
        <strain evidence="4 5">CCAP 1055/1</strain>
    </source>
</reference>
<dbReference type="InParanoid" id="B5Y4D9"/>
<dbReference type="PANTHER" id="PTHR43272">
    <property type="entry name" value="LONG-CHAIN-FATTY-ACID--COA LIGASE"/>
    <property type="match status" value="1"/>
</dbReference>
<dbReference type="Pfam" id="PF00501">
    <property type="entry name" value="AMP-binding"/>
    <property type="match status" value="1"/>
</dbReference>
<reference evidence="5" key="2">
    <citation type="submission" date="2008-08" db="EMBL/GenBank/DDBJ databases">
        <authorList>
            <consortium name="Diatom Consortium"/>
            <person name="Grigoriev I."/>
            <person name="Grimwood J."/>
            <person name="Kuo A."/>
            <person name="Otillar R.P."/>
            <person name="Salamov A."/>
            <person name="Detter J.C."/>
            <person name="Lindquist E."/>
            <person name="Shapiro H."/>
            <person name="Lucas S."/>
            <person name="Glavina del Rio T."/>
            <person name="Pitluck S."/>
            <person name="Rokhsar D."/>
            <person name="Bowler C."/>
        </authorList>
    </citation>
    <scope>GENOME REANNOTATION</scope>
    <source>
        <strain evidence="5">CCAP 1055/1</strain>
    </source>
</reference>
<dbReference type="RefSeq" id="XP_002186275.1">
    <property type="nucleotide sequence ID" value="XM_002186239.1"/>
</dbReference>
<evidence type="ECO:0000256" key="2">
    <source>
        <dbReference type="ARBA" id="ARBA00022840"/>
    </source>
</evidence>
<evidence type="ECO:0000313" key="5">
    <source>
        <dbReference type="Proteomes" id="UP000000759"/>
    </source>
</evidence>
<keyword evidence="5" id="KW-1185">Reference proteome</keyword>
<dbReference type="GO" id="GO:0005524">
    <property type="term" value="F:ATP binding"/>
    <property type="evidence" value="ECO:0007669"/>
    <property type="project" value="UniProtKB-KW"/>
</dbReference>
<keyword evidence="4" id="KW-0436">Ligase</keyword>
<dbReference type="HOGENOM" id="CLU_000022_45_5_1"/>
<dbReference type="Gene3D" id="3.40.50.12780">
    <property type="entry name" value="N-terminal domain of ligase-like"/>
    <property type="match status" value="1"/>
</dbReference>
<evidence type="ECO:0000259" key="3">
    <source>
        <dbReference type="Pfam" id="PF00501"/>
    </source>
</evidence>
<dbReference type="InterPro" id="IPR042099">
    <property type="entry name" value="ANL_N_sf"/>
</dbReference>
<dbReference type="OMA" id="EGEICCY"/>
<dbReference type="KEGG" id="pti:PHATR_54151"/>
<evidence type="ECO:0000313" key="4">
    <source>
        <dbReference type="EMBL" id="ACI65745.1"/>
    </source>
</evidence>
<dbReference type="OrthoDB" id="1700726at2759"/>
<keyword evidence="2" id="KW-0067">ATP-binding</keyword>
<dbReference type="CDD" id="cd05907">
    <property type="entry name" value="VL_LC_FACS_like"/>
    <property type="match status" value="1"/>
</dbReference>
<dbReference type="EMBL" id="CP001142">
    <property type="protein sequence ID" value="ACI65745.1"/>
    <property type="molecule type" value="Genomic_DNA"/>
</dbReference>
<dbReference type="GO" id="GO:0016020">
    <property type="term" value="C:membrane"/>
    <property type="evidence" value="ECO:0007669"/>
    <property type="project" value="TreeGrafter"/>
</dbReference>
<dbReference type="Pfam" id="PF23562">
    <property type="entry name" value="AMP-binding_C_3"/>
    <property type="match status" value="1"/>
</dbReference>
<dbReference type="PaxDb" id="2850-Phatr54151"/>
<proteinExistence type="predicted"/>
<dbReference type="AlphaFoldDB" id="B5Y4D9"/>
<dbReference type="PROSITE" id="PS00455">
    <property type="entry name" value="AMP_BINDING"/>
    <property type="match status" value="1"/>
</dbReference>
<name>B5Y4D9_PHATC</name>
<dbReference type="GeneID" id="7203948"/>
<dbReference type="eggNOG" id="KOG1256">
    <property type="taxonomic scope" value="Eukaryota"/>
</dbReference>
<accession>B5Y4D9</accession>
<dbReference type="Proteomes" id="UP000000759">
    <property type="component" value="Chromosome 3"/>
</dbReference>
<feature type="domain" description="AMP-dependent synthetase/ligase" evidence="3">
    <location>
        <begin position="108"/>
        <end position="514"/>
    </location>
</feature>
<dbReference type="GO" id="GO:0004467">
    <property type="term" value="F:long-chain fatty acid-CoA ligase activity"/>
    <property type="evidence" value="ECO:0007669"/>
    <property type="project" value="UniProtKB-EC"/>
</dbReference>
<keyword evidence="1" id="KW-0547">Nucleotide-binding</keyword>
<gene>
    <name evidence="4" type="primary">ACS3</name>
    <name evidence="4" type="ORF">PHATR_54151</name>
</gene>
<sequence length="702" mass="77232">MTSLATTTTTRLLMRHAGKRSPWTRRTRMADVSTRRWMGSPETRALSSVSVTPLSTQPDVELSVRQREYYTQGWIGSDGLTAFETLHEMQTRSCQVFAEKRLFGTYSDASKAYEWISFAEFDQAVSVCRAVLRDLGVQEHDKVGLISNNRVEWVTIACAAYSLNANVVPMYEAQLPSDWTYILNDSGAKVVFCATTDIYDVVRSQVRINVPTLQANVCLDAPDGEPFAYSTLMHHATADVDGQFVKLPTPDDLANLIYTSGTTGKPKGVELTHENFCSNVKAGCRSLGDVRKLIKDDDVSLAFLPWAHSYGQTAELWSSMAHGSSMGISRGVSHILEDLQLVQPTVLFAVPTLFKKIYDGVHNAMEAAPPLRKKLMKAALSLGRERVAVNEGTRDALGFIERTKLGVLDKLVLGKIRARFGGKLRHAFVAGAACPPEVLSFMDDVGIQVCEGYGLTETSPIITINTPEYRKVGSVGKAIGGVTVHIVDEEGKELPIGEEGEICCTGPNIMRGYYGNAEATAEVITTAPDGKTRMFHTGDLGRMGEDGFLKVTGRLKELYKLENGKYVCPTPIEEGIGMSRFIAQVVLTGANQPFNVALVVPEWPAIRAELGLDDSVSDDELAMNEKVRALVDADIKIKCKNMKKFEVPQNWAFVAPFTAANDMLTPKMSIRRHKVISTYNDIIAAMYDSESIEKEEVQRKAA</sequence>
<dbReference type="SUPFAM" id="SSF56801">
    <property type="entry name" value="Acetyl-CoA synthetase-like"/>
    <property type="match status" value="1"/>
</dbReference>
<evidence type="ECO:0000256" key="1">
    <source>
        <dbReference type="ARBA" id="ARBA00022741"/>
    </source>
</evidence>
<organism evidence="4 5">
    <name type="scientific">Phaeodactylum tricornutum (strain CCAP 1055/1)</name>
    <dbReference type="NCBI Taxonomy" id="556484"/>
    <lineage>
        <taxon>Eukaryota</taxon>
        <taxon>Sar</taxon>
        <taxon>Stramenopiles</taxon>
        <taxon>Ochrophyta</taxon>
        <taxon>Bacillariophyta</taxon>
        <taxon>Bacillariophyceae</taxon>
        <taxon>Bacillariophycidae</taxon>
        <taxon>Naviculales</taxon>
        <taxon>Phaeodactylaceae</taxon>
        <taxon>Phaeodactylum</taxon>
    </lineage>
</organism>
<dbReference type="InterPro" id="IPR020845">
    <property type="entry name" value="AMP-binding_CS"/>
</dbReference>
<dbReference type="EC" id="6.2.1.3" evidence="4"/>
<dbReference type="STRING" id="556484.B5Y4D9"/>
<dbReference type="InterPro" id="IPR000873">
    <property type="entry name" value="AMP-dep_synth/lig_dom"/>
</dbReference>
<dbReference type="PANTHER" id="PTHR43272:SF33">
    <property type="entry name" value="AMP-BINDING DOMAIN-CONTAINING PROTEIN-RELATED"/>
    <property type="match status" value="1"/>
</dbReference>